<dbReference type="Proteomes" id="UP000244441">
    <property type="component" value="Chromosome"/>
</dbReference>
<keyword evidence="6 11" id="KW-0812">Transmembrane</keyword>
<keyword evidence="4" id="KW-0488">Methylation</keyword>
<evidence type="ECO:0000256" key="8">
    <source>
        <dbReference type="ARBA" id="ARBA00023136"/>
    </source>
</evidence>
<evidence type="ECO:0000256" key="3">
    <source>
        <dbReference type="ARBA" id="ARBA00022475"/>
    </source>
</evidence>
<comment type="subcellular location">
    <subcellularLocation>
        <location evidence="1">Cell inner membrane</location>
        <topology evidence="1">Single-pass membrane protein</topology>
    </subcellularLocation>
</comment>
<proteinExistence type="inferred from homology"/>
<dbReference type="EMBL" id="CP026604">
    <property type="protein sequence ID" value="AWB68529.1"/>
    <property type="molecule type" value="Genomic_DNA"/>
</dbReference>
<dbReference type="NCBIfam" id="TIGR02532">
    <property type="entry name" value="IV_pilin_GFxxxE"/>
    <property type="match status" value="1"/>
</dbReference>
<reference evidence="13 14" key="1">
    <citation type="submission" date="2018-01" db="EMBL/GenBank/DDBJ databases">
        <title>Genome sequence of a Cantenovulum-like bacteria.</title>
        <authorList>
            <person name="Tan W.R."/>
            <person name="Lau N.-S."/>
            <person name="Go F."/>
            <person name="Amirul A.-A.A."/>
        </authorList>
    </citation>
    <scope>NUCLEOTIDE SEQUENCE [LARGE SCALE GENOMIC DNA]</scope>
    <source>
        <strain evidence="13 14">CCB-QB4</strain>
    </source>
</reference>
<dbReference type="InterPro" id="IPR012902">
    <property type="entry name" value="N_methyl_site"/>
</dbReference>
<dbReference type="GO" id="GO:0015628">
    <property type="term" value="P:protein secretion by the type II secretion system"/>
    <property type="evidence" value="ECO:0007669"/>
    <property type="project" value="InterPro"/>
</dbReference>
<evidence type="ECO:0000256" key="11">
    <source>
        <dbReference type="SAM" id="Phobius"/>
    </source>
</evidence>
<evidence type="ECO:0000256" key="10">
    <source>
        <dbReference type="ARBA" id="ARBA00030775"/>
    </source>
</evidence>
<evidence type="ECO:0000256" key="6">
    <source>
        <dbReference type="ARBA" id="ARBA00022692"/>
    </source>
</evidence>
<dbReference type="InterPro" id="IPR022346">
    <property type="entry name" value="T2SS_GspH"/>
</dbReference>
<evidence type="ECO:0000256" key="7">
    <source>
        <dbReference type="ARBA" id="ARBA00022989"/>
    </source>
</evidence>
<keyword evidence="7 11" id="KW-1133">Transmembrane helix</keyword>
<dbReference type="SUPFAM" id="SSF54523">
    <property type="entry name" value="Pili subunits"/>
    <property type="match status" value="1"/>
</dbReference>
<feature type="domain" description="General secretion pathway GspH" evidence="12">
    <location>
        <begin position="43"/>
        <end position="158"/>
    </location>
</feature>
<sequence length="187" mass="20783">MRNGFTLIEFLMTAAILIILMTLAVPTMTEARMHYNVFDVISSLKQDLSYARHIGLAQGQRVTLCPLDNSQKCSKNWQTGYRIFIDSGKLGEFEATTDTLLKAGKLPLNQGALSYTGGKYLTFDATGMLDSASGTFQYCHNQDKTGLYSKAVIINLNGRIRESSDIDNDGYHEKSISNMNSDLRCET</sequence>
<keyword evidence="3" id="KW-1003">Cell membrane</keyword>
<comment type="similarity">
    <text evidence="9">Belongs to the GSP H family.</text>
</comment>
<name>A0A2S0VWD3_9ALTE</name>
<keyword evidence="8 11" id="KW-0472">Membrane</keyword>
<dbReference type="KEGG" id="cate:C2869_19925"/>
<protein>
    <recommendedName>
        <fullName evidence="2">Type II secretion system protein H</fullName>
    </recommendedName>
    <alternativeName>
        <fullName evidence="10">General secretion pathway protein H</fullName>
    </alternativeName>
</protein>
<evidence type="ECO:0000313" key="13">
    <source>
        <dbReference type="EMBL" id="AWB68529.1"/>
    </source>
</evidence>
<dbReference type="Gene3D" id="3.55.40.10">
    <property type="entry name" value="minor pseudopilin epsh domain"/>
    <property type="match status" value="1"/>
</dbReference>
<evidence type="ECO:0000256" key="9">
    <source>
        <dbReference type="ARBA" id="ARBA00025772"/>
    </source>
</evidence>
<evidence type="ECO:0000256" key="5">
    <source>
        <dbReference type="ARBA" id="ARBA00022519"/>
    </source>
</evidence>
<gene>
    <name evidence="13" type="ORF">C2869_19925</name>
</gene>
<dbReference type="Pfam" id="PF12019">
    <property type="entry name" value="GspH"/>
    <property type="match status" value="1"/>
</dbReference>
<dbReference type="AlphaFoldDB" id="A0A2S0VWD3"/>
<evidence type="ECO:0000313" key="14">
    <source>
        <dbReference type="Proteomes" id="UP000244441"/>
    </source>
</evidence>
<dbReference type="InterPro" id="IPR045584">
    <property type="entry name" value="Pilin-like"/>
</dbReference>
<dbReference type="GO" id="GO:0005886">
    <property type="term" value="C:plasma membrane"/>
    <property type="evidence" value="ECO:0007669"/>
    <property type="project" value="UniProtKB-SubCell"/>
</dbReference>
<evidence type="ECO:0000256" key="4">
    <source>
        <dbReference type="ARBA" id="ARBA00022481"/>
    </source>
</evidence>
<evidence type="ECO:0000256" key="2">
    <source>
        <dbReference type="ARBA" id="ARBA00021549"/>
    </source>
</evidence>
<accession>A0A2S0VWD3</accession>
<evidence type="ECO:0000256" key="1">
    <source>
        <dbReference type="ARBA" id="ARBA00004377"/>
    </source>
</evidence>
<keyword evidence="14" id="KW-1185">Reference proteome</keyword>
<feature type="transmembrane region" description="Helical" evidence="11">
    <location>
        <begin position="6"/>
        <end position="25"/>
    </location>
</feature>
<evidence type="ECO:0000259" key="12">
    <source>
        <dbReference type="Pfam" id="PF12019"/>
    </source>
</evidence>
<keyword evidence="5" id="KW-0997">Cell inner membrane</keyword>
<dbReference type="GO" id="GO:0015627">
    <property type="term" value="C:type II protein secretion system complex"/>
    <property type="evidence" value="ECO:0007669"/>
    <property type="project" value="InterPro"/>
</dbReference>
<organism evidence="13 14">
    <name type="scientific">Saccharobesus litoralis</name>
    <dbReference type="NCBI Taxonomy" id="2172099"/>
    <lineage>
        <taxon>Bacteria</taxon>
        <taxon>Pseudomonadati</taxon>
        <taxon>Pseudomonadota</taxon>
        <taxon>Gammaproteobacteria</taxon>
        <taxon>Alteromonadales</taxon>
        <taxon>Alteromonadaceae</taxon>
        <taxon>Saccharobesus</taxon>
    </lineage>
</organism>